<feature type="domain" description="Rhodanese" evidence="2">
    <location>
        <begin position="45"/>
        <end position="130"/>
    </location>
</feature>
<dbReference type="AlphaFoldDB" id="A0A7T0LKE0"/>
<dbReference type="EMBL" id="CP063989">
    <property type="protein sequence ID" value="QPL05377.1"/>
    <property type="molecule type" value="Genomic_DNA"/>
</dbReference>
<organism evidence="3 4">
    <name type="scientific">Actinomyces respiraculi</name>
    <dbReference type="NCBI Taxonomy" id="2744574"/>
    <lineage>
        <taxon>Bacteria</taxon>
        <taxon>Bacillati</taxon>
        <taxon>Actinomycetota</taxon>
        <taxon>Actinomycetes</taxon>
        <taxon>Actinomycetales</taxon>
        <taxon>Actinomycetaceae</taxon>
        <taxon>Actinomyces</taxon>
    </lineage>
</organism>
<dbReference type="Pfam" id="PF00581">
    <property type="entry name" value="Rhodanese"/>
    <property type="match status" value="1"/>
</dbReference>
<feature type="chain" id="PRO_5032844484" evidence="1">
    <location>
        <begin position="27"/>
        <end position="131"/>
    </location>
</feature>
<gene>
    <name evidence="3" type="ORF">ID810_11880</name>
</gene>
<keyword evidence="1" id="KW-0732">Signal</keyword>
<dbReference type="PROSITE" id="PS51257">
    <property type="entry name" value="PROKAR_LIPOPROTEIN"/>
    <property type="match status" value="1"/>
</dbReference>
<accession>A0A7T0LKE0</accession>
<sequence length="131" mass="13428">MSTLSRRTLATLVVSTAAAVTLSACGADESSSGDAASEPMAAPNVIIDVRTPEEFAEGHIEGAVNIDVSSDSFGEAIAALDMTNSYGVYCRSGNRSAQAVARMEEAGFTDVHDLGGLKDAAETLGLEIVTT</sequence>
<dbReference type="PANTHER" id="PTHR45431:SF3">
    <property type="entry name" value="RHODANESE-LIKE DOMAIN-CONTAINING PROTEIN 15, CHLOROPLASTIC"/>
    <property type="match status" value="1"/>
</dbReference>
<dbReference type="InterPro" id="IPR052367">
    <property type="entry name" value="Thiosulfate_ST/Rhodanese-like"/>
</dbReference>
<evidence type="ECO:0000313" key="3">
    <source>
        <dbReference type="EMBL" id="QPL05377.1"/>
    </source>
</evidence>
<dbReference type="PANTHER" id="PTHR45431">
    <property type="entry name" value="RHODANESE-LIKE DOMAIN-CONTAINING PROTEIN 15, CHLOROPLASTIC"/>
    <property type="match status" value="1"/>
</dbReference>
<dbReference type="InterPro" id="IPR001763">
    <property type="entry name" value="Rhodanese-like_dom"/>
</dbReference>
<protein>
    <submittedName>
        <fullName evidence="3">Rhodanese-like domain-containing protein</fullName>
    </submittedName>
</protein>
<dbReference type="InterPro" id="IPR036873">
    <property type="entry name" value="Rhodanese-like_dom_sf"/>
</dbReference>
<dbReference type="RefSeq" id="WP_166858150.1">
    <property type="nucleotide sequence ID" value="NZ_CP063989.1"/>
</dbReference>
<dbReference type="SUPFAM" id="SSF52821">
    <property type="entry name" value="Rhodanese/Cell cycle control phosphatase"/>
    <property type="match status" value="1"/>
</dbReference>
<dbReference type="Proteomes" id="UP000594637">
    <property type="component" value="Chromosome"/>
</dbReference>
<keyword evidence="4" id="KW-1185">Reference proteome</keyword>
<reference evidence="3 4" key="1">
    <citation type="submission" date="2020-11" db="EMBL/GenBank/DDBJ databases">
        <title>Actinomyces sp. ZJ750.</title>
        <authorList>
            <person name="Zhou J."/>
        </authorList>
    </citation>
    <scope>NUCLEOTIDE SEQUENCE [LARGE SCALE GENOMIC DNA]</scope>
    <source>
        <strain evidence="3 4">ZJ750</strain>
    </source>
</reference>
<dbReference type="PROSITE" id="PS50206">
    <property type="entry name" value="RHODANESE_3"/>
    <property type="match status" value="1"/>
</dbReference>
<dbReference type="CDD" id="cd00158">
    <property type="entry name" value="RHOD"/>
    <property type="match status" value="1"/>
</dbReference>
<feature type="signal peptide" evidence="1">
    <location>
        <begin position="1"/>
        <end position="26"/>
    </location>
</feature>
<proteinExistence type="predicted"/>
<evidence type="ECO:0000256" key="1">
    <source>
        <dbReference type="SAM" id="SignalP"/>
    </source>
</evidence>
<name>A0A7T0LKE0_9ACTO</name>
<dbReference type="KEGG" id="arep:ID810_11880"/>
<evidence type="ECO:0000313" key="4">
    <source>
        <dbReference type="Proteomes" id="UP000594637"/>
    </source>
</evidence>
<dbReference type="Gene3D" id="3.40.250.10">
    <property type="entry name" value="Rhodanese-like domain"/>
    <property type="match status" value="1"/>
</dbReference>
<dbReference type="SMART" id="SM00450">
    <property type="entry name" value="RHOD"/>
    <property type="match status" value="1"/>
</dbReference>
<evidence type="ECO:0000259" key="2">
    <source>
        <dbReference type="PROSITE" id="PS50206"/>
    </source>
</evidence>